<dbReference type="GO" id="GO:0005737">
    <property type="term" value="C:cytoplasm"/>
    <property type="evidence" value="ECO:0007669"/>
    <property type="project" value="TreeGrafter"/>
</dbReference>
<dbReference type="RefSeq" id="WP_354699970.1">
    <property type="nucleotide sequence ID" value="NZ_CP114014.1"/>
</dbReference>
<evidence type="ECO:0000313" key="7">
    <source>
        <dbReference type="EMBL" id="XAY03413.1"/>
    </source>
</evidence>
<proteinExistence type="predicted"/>
<sequence>MVGGGIIGLAIAWRAAGRGLAVTVCERGGLPSYLAAAHVAAGMLAPVAEADAQERALLAFGLDSAARWGTFAAELEADSGLDVGFRDCGTLVVARDRDEAEHVDREIRLREQLGVPVARLLPSAARRLEPALAPAIRAAFHAPGDHAVDPRAVCEALLVACERRGVTLRAGCEVRSVGPAGATLATGEHLPAGRVVIAAGAWAARIGGLPCLRVRPVKGQLLRLAARAGEGPLLDHVVRWDGGYLVPRQDGRIVLGATMEDRGYDTTVTALGVYELLRDAGELVPGVLELDLEAAIAGLRPATPDNAPLLGAWEGVVLACGHHRNGVLLTPVTADRIVSLLVGEAHGINPAFAPDRFASVHV</sequence>
<keyword evidence="2" id="KW-0784">Thiamine biosynthesis</keyword>
<dbReference type="GO" id="GO:0050660">
    <property type="term" value="F:flavin adenine dinucleotide binding"/>
    <property type="evidence" value="ECO:0007669"/>
    <property type="project" value="InterPro"/>
</dbReference>
<evidence type="ECO:0000256" key="2">
    <source>
        <dbReference type="ARBA" id="ARBA00022977"/>
    </source>
</evidence>
<evidence type="ECO:0000256" key="1">
    <source>
        <dbReference type="ARBA" id="ARBA00004948"/>
    </source>
</evidence>
<gene>
    <name evidence="7" type="primary">dadA</name>
    <name evidence="7" type="ORF">DSM112329_00228</name>
</gene>
<organism evidence="7">
    <name type="scientific">Paraconexibacter sp. AEG42_29</name>
    <dbReference type="NCBI Taxonomy" id="2997339"/>
    <lineage>
        <taxon>Bacteria</taxon>
        <taxon>Bacillati</taxon>
        <taxon>Actinomycetota</taxon>
        <taxon>Thermoleophilia</taxon>
        <taxon>Solirubrobacterales</taxon>
        <taxon>Paraconexibacteraceae</taxon>
        <taxon>Paraconexibacter</taxon>
    </lineage>
</organism>
<dbReference type="AlphaFoldDB" id="A0AAU7APB3"/>
<dbReference type="PANTHER" id="PTHR13847:SF289">
    <property type="entry name" value="GLYCINE OXIDASE"/>
    <property type="match status" value="1"/>
</dbReference>
<dbReference type="SUPFAM" id="SSF54373">
    <property type="entry name" value="FAD-linked reductases, C-terminal domain"/>
    <property type="match status" value="1"/>
</dbReference>
<evidence type="ECO:0000259" key="6">
    <source>
        <dbReference type="Pfam" id="PF01266"/>
    </source>
</evidence>
<dbReference type="InterPro" id="IPR012727">
    <property type="entry name" value="Gly_oxidase_ThiO"/>
</dbReference>
<dbReference type="SUPFAM" id="SSF51905">
    <property type="entry name" value="FAD/NAD(P)-binding domain"/>
    <property type="match status" value="1"/>
</dbReference>
<keyword evidence="3 7" id="KW-0560">Oxidoreductase</keyword>
<dbReference type="KEGG" id="parq:DSM112329_00228"/>
<evidence type="ECO:0000256" key="3">
    <source>
        <dbReference type="ARBA" id="ARBA00023002"/>
    </source>
</evidence>
<evidence type="ECO:0000256" key="5">
    <source>
        <dbReference type="ARBA" id="ARBA00050018"/>
    </source>
</evidence>
<dbReference type="PANTHER" id="PTHR13847">
    <property type="entry name" value="SARCOSINE DEHYDROGENASE-RELATED"/>
    <property type="match status" value="1"/>
</dbReference>
<dbReference type="Pfam" id="PF01266">
    <property type="entry name" value="DAO"/>
    <property type="match status" value="1"/>
</dbReference>
<reference evidence="7" key="1">
    <citation type="submission" date="2022-12" db="EMBL/GenBank/DDBJ databases">
        <title>Paraconexibacter alkalitolerans sp. nov. and Baekduia alba sp. nov., isolated from soil and emended description of the genera Paraconexibacter (Chun et al., 2020) and Baekduia (An et al., 2020).</title>
        <authorList>
            <person name="Vieira S."/>
            <person name="Huber K.J."/>
            <person name="Geppert A."/>
            <person name="Wolf J."/>
            <person name="Neumann-Schaal M."/>
            <person name="Muesken M."/>
            <person name="Overmann J."/>
        </authorList>
    </citation>
    <scope>NUCLEOTIDE SEQUENCE</scope>
    <source>
        <strain evidence="7">AEG42_29</strain>
    </source>
</reference>
<dbReference type="Gene3D" id="3.30.9.10">
    <property type="entry name" value="D-Amino Acid Oxidase, subunit A, domain 2"/>
    <property type="match status" value="1"/>
</dbReference>
<name>A0AAU7APB3_9ACTN</name>
<dbReference type="GO" id="GO:0009228">
    <property type="term" value="P:thiamine biosynthetic process"/>
    <property type="evidence" value="ECO:0007669"/>
    <property type="project" value="UniProtKB-KW"/>
</dbReference>
<feature type="domain" description="FAD dependent oxidoreductase" evidence="6">
    <location>
        <begin position="2"/>
        <end position="338"/>
    </location>
</feature>
<dbReference type="InterPro" id="IPR006076">
    <property type="entry name" value="FAD-dep_OxRdtase"/>
</dbReference>
<dbReference type="EC" id="1.4.3.19" evidence="5"/>
<protein>
    <recommendedName>
        <fullName evidence="5">glycine oxidase</fullName>
        <ecNumber evidence="5">1.4.3.19</ecNumber>
    </recommendedName>
</protein>
<dbReference type="EMBL" id="CP114014">
    <property type="protein sequence ID" value="XAY03413.1"/>
    <property type="molecule type" value="Genomic_DNA"/>
</dbReference>
<dbReference type="InterPro" id="IPR036188">
    <property type="entry name" value="FAD/NAD-bd_sf"/>
</dbReference>
<accession>A0AAU7APB3</accession>
<dbReference type="Gene3D" id="3.50.50.60">
    <property type="entry name" value="FAD/NAD(P)-binding domain"/>
    <property type="match status" value="1"/>
</dbReference>
<comment type="pathway">
    <text evidence="1">Cofactor biosynthesis; thiamine diphosphate biosynthesis.</text>
</comment>
<comment type="catalytic activity">
    <reaction evidence="4">
        <text>glycine + O2 + H2O = glyoxylate + H2O2 + NH4(+)</text>
        <dbReference type="Rhea" id="RHEA:11532"/>
        <dbReference type="ChEBI" id="CHEBI:15377"/>
        <dbReference type="ChEBI" id="CHEBI:15379"/>
        <dbReference type="ChEBI" id="CHEBI:16240"/>
        <dbReference type="ChEBI" id="CHEBI:28938"/>
        <dbReference type="ChEBI" id="CHEBI:36655"/>
        <dbReference type="ChEBI" id="CHEBI:57305"/>
        <dbReference type="EC" id="1.4.3.19"/>
    </reaction>
</comment>
<evidence type="ECO:0000256" key="4">
    <source>
        <dbReference type="ARBA" id="ARBA00049872"/>
    </source>
</evidence>
<dbReference type="GO" id="GO:0043799">
    <property type="term" value="F:glycine oxidase activity"/>
    <property type="evidence" value="ECO:0007669"/>
    <property type="project" value="UniProtKB-EC"/>
</dbReference>
<dbReference type="NCBIfam" id="TIGR02352">
    <property type="entry name" value="thiamin_ThiO"/>
    <property type="match status" value="1"/>
</dbReference>